<proteinExistence type="inferred from homology"/>
<keyword evidence="3 6" id="KW-0812">Transmembrane</keyword>
<dbReference type="Gene3D" id="1.20.140.150">
    <property type="match status" value="2"/>
</dbReference>
<evidence type="ECO:0000256" key="2">
    <source>
        <dbReference type="ARBA" id="ARBA00005787"/>
    </source>
</evidence>
<evidence type="ECO:0000256" key="3">
    <source>
        <dbReference type="ARBA" id="ARBA00022692"/>
    </source>
</evidence>
<feature type="transmembrane region" description="Helical" evidence="6">
    <location>
        <begin position="149"/>
        <end position="169"/>
    </location>
</feature>
<dbReference type="GO" id="GO:0007605">
    <property type="term" value="P:sensory perception of sound"/>
    <property type="evidence" value="ECO:0007669"/>
    <property type="project" value="UniProtKB-ARBA"/>
</dbReference>
<comment type="similarity">
    <text evidence="2">Belongs to the clarin family.</text>
</comment>
<dbReference type="InterPro" id="IPR026748">
    <property type="entry name" value="Clarin"/>
</dbReference>
<feature type="transmembrane region" description="Helical" evidence="6">
    <location>
        <begin position="394"/>
        <end position="417"/>
    </location>
</feature>
<keyword evidence="5 6" id="KW-0472">Membrane</keyword>
<dbReference type="Proteomes" id="UP000030742">
    <property type="component" value="Unassembled WGS sequence"/>
</dbReference>
<dbReference type="OrthoDB" id="6432214at2759"/>
<organism evidence="7 8">
    <name type="scientific">Dendroctonus ponderosae</name>
    <name type="common">Mountain pine beetle</name>
    <dbReference type="NCBI Taxonomy" id="77166"/>
    <lineage>
        <taxon>Eukaryota</taxon>
        <taxon>Metazoa</taxon>
        <taxon>Ecdysozoa</taxon>
        <taxon>Arthropoda</taxon>
        <taxon>Hexapoda</taxon>
        <taxon>Insecta</taxon>
        <taxon>Pterygota</taxon>
        <taxon>Neoptera</taxon>
        <taxon>Endopterygota</taxon>
        <taxon>Coleoptera</taxon>
        <taxon>Polyphaga</taxon>
        <taxon>Cucujiformia</taxon>
        <taxon>Curculionidae</taxon>
        <taxon>Scolytinae</taxon>
        <taxon>Dendroctonus</taxon>
    </lineage>
</organism>
<feature type="transmembrane region" description="Helical" evidence="6">
    <location>
        <begin position="6"/>
        <end position="25"/>
    </location>
</feature>
<keyword evidence="4 6" id="KW-1133">Transmembrane helix</keyword>
<feature type="transmembrane region" description="Helical" evidence="6">
    <location>
        <begin position="235"/>
        <end position="260"/>
    </location>
</feature>
<evidence type="ECO:0000256" key="6">
    <source>
        <dbReference type="SAM" id="Phobius"/>
    </source>
</evidence>
<evidence type="ECO:0000313" key="7">
    <source>
        <dbReference type="EMBL" id="ERL86274.1"/>
    </source>
</evidence>
<protein>
    <submittedName>
        <fullName evidence="7">Uncharacterized protein</fullName>
    </submittedName>
</protein>
<evidence type="ECO:0000256" key="5">
    <source>
        <dbReference type="ARBA" id="ARBA00023136"/>
    </source>
</evidence>
<feature type="transmembrane region" description="Helical" evidence="6">
    <location>
        <begin position="352"/>
        <end position="382"/>
    </location>
</feature>
<accession>U4TXE1</accession>
<dbReference type="PANTHER" id="PTHR31548">
    <property type="entry name" value="CLARIN"/>
    <property type="match status" value="1"/>
</dbReference>
<feature type="transmembrane region" description="Helical" evidence="6">
    <location>
        <begin position="189"/>
        <end position="214"/>
    </location>
</feature>
<evidence type="ECO:0000256" key="4">
    <source>
        <dbReference type="ARBA" id="ARBA00022989"/>
    </source>
</evidence>
<dbReference type="STRING" id="77166.U4TXE1"/>
<evidence type="ECO:0000313" key="8">
    <source>
        <dbReference type="Proteomes" id="UP000030742"/>
    </source>
</evidence>
<evidence type="ECO:0000256" key="1">
    <source>
        <dbReference type="ARBA" id="ARBA00004141"/>
    </source>
</evidence>
<gene>
    <name evidence="7" type="ORF">D910_03683</name>
</gene>
<reference evidence="7 8" key="1">
    <citation type="journal article" date="2013" name="Genome Biol.">
        <title>Draft genome of the mountain pine beetle, Dendroctonus ponderosae Hopkins, a major forest pest.</title>
        <authorList>
            <person name="Keeling C.I."/>
            <person name="Yuen M.M."/>
            <person name="Liao N.Y."/>
            <person name="Docking T.R."/>
            <person name="Chan S.K."/>
            <person name="Taylor G.A."/>
            <person name="Palmquist D.L."/>
            <person name="Jackman S.D."/>
            <person name="Nguyen A."/>
            <person name="Li M."/>
            <person name="Henderson H."/>
            <person name="Janes J.K."/>
            <person name="Zhao Y."/>
            <person name="Pandoh P."/>
            <person name="Moore R."/>
            <person name="Sperling F.A."/>
            <person name="Huber D.P."/>
            <person name="Birol I."/>
            <person name="Jones S.J."/>
            <person name="Bohlmann J."/>
        </authorList>
    </citation>
    <scope>NUCLEOTIDE SEQUENCE</scope>
</reference>
<dbReference type="Pfam" id="PF25807">
    <property type="entry name" value="Clarin-2"/>
    <property type="match status" value="1"/>
</dbReference>
<dbReference type="PANTHER" id="PTHR31548:SF1">
    <property type="entry name" value="LD47387P"/>
    <property type="match status" value="1"/>
</dbReference>
<dbReference type="EMBL" id="KB631805">
    <property type="protein sequence ID" value="ERL86274.1"/>
    <property type="molecule type" value="Genomic_DNA"/>
</dbReference>
<sequence>MATVNRVYILIAFILSAIASIFNFVSIGTEEWITGSSVWLNGTGDVNYVHYGLFQGTYKRIVPFSTTYQLTMTCSFKNNICALLCELDAEEREAILDSLISNTYDPNYAYANCAGISKFTSGLRSFESTPVRANSDTYVTSKSFINAGVWLSTLLFVVLAALLGLWTSVLALINTVHNPYQYFLSVQSLFVYNGIAFVFTLLSMVLWGTMYNLLTFHNVSIYDTIVGSMSSDKTAYLGYSYWMGITSLAHYAGSIAILYYREYLNERDPKQQKVTLQTDAADPTAALLLAAIGTKHWTEASAKRSKNPLESDGRIHFGLFDGRKELNVAYGWRTYDIDVIQTMKHEPEFLNYWMWLGTVLALCLGLLVSIISAVLAIINTVTTSYRCLVGMSGLIFWNLLTTFFSLIAIALWMAQFFTKIQYNVLSREDRNNEWTSEDMAELGYSFWFVVGASGAAVVNIILVTIATSEKETETVIPVLEEKTNGAIMLY</sequence>
<name>U4TXE1_DENPD</name>
<dbReference type="GO" id="GO:0016020">
    <property type="term" value="C:membrane"/>
    <property type="evidence" value="ECO:0007669"/>
    <property type="project" value="UniProtKB-SubCell"/>
</dbReference>
<comment type="subcellular location">
    <subcellularLocation>
        <location evidence="1">Membrane</location>
        <topology evidence="1">Multi-pass membrane protein</topology>
    </subcellularLocation>
</comment>
<dbReference type="AlphaFoldDB" id="U4TXE1"/>
<feature type="transmembrane region" description="Helical" evidence="6">
    <location>
        <begin position="444"/>
        <end position="466"/>
    </location>
</feature>